<evidence type="ECO:0000256" key="3">
    <source>
        <dbReference type="ARBA" id="ARBA00012937"/>
    </source>
</evidence>
<dbReference type="EMBL" id="CP045483">
    <property type="protein sequence ID" value="QGR19030.1"/>
    <property type="molecule type" value="Genomic_DNA"/>
</dbReference>
<dbReference type="InterPro" id="IPR014746">
    <property type="entry name" value="Gln_synth/guanido_kin_cat_dom"/>
</dbReference>
<keyword evidence="8 12" id="KW-0547">Nucleotide-binding</keyword>
<dbReference type="GO" id="GO:0016020">
    <property type="term" value="C:membrane"/>
    <property type="evidence" value="ECO:0007669"/>
    <property type="project" value="TreeGrafter"/>
</dbReference>
<dbReference type="GO" id="GO:0046872">
    <property type="term" value="F:metal ion binding"/>
    <property type="evidence" value="ECO:0007669"/>
    <property type="project" value="UniProtKB-KW"/>
</dbReference>
<feature type="domain" description="GS catalytic" evidence="20">
    <location>
        <begin position="110"/>
        <end position="474"/>
    </location>
</feature>
<dbReference type="InterPro" id="IPR004809">
    <property type="entry name" value="Gln_synth_I"/>
</dbReference>
<dbReference type="InterPro" id="IPR027302">
    <property type="entry name" value="Gln_synth_N_conserv_site"/>
</dbReference>
<feature type="binding site" evidence="11">
    <location>
        <position position="331"/>
    </location>
    <ligand>
        <name>L-glutamate</name>
        <dbReference type="ChEBI" id="CHEBI:29985"/>
    </ligand>
</feature>
<evidence type="ECO:0000256" key="5">
    <source>
        <dbReference type="ARBA" id="ARBA00022490"/>
    </source>
</evidence>
<feature type="binding site" evidence="11">
    <location>
        <begin position="264"/>
        <end position="265"/>
    </location>
    <ligand>
        <name>L-glutamate</name>
        <dbReference type="ChEBI" id="CHEBI:29985"/>
    </ligand>
</feature>
<feature type="binding site" evidence="11">
    <location>
        <position position="325"/>
    </location>
    <ligand>
        <name>L-glutamate</name>
        <dbReference type="ChEBI" id="CHEBI:29985"/>
    </ligand>
</feature>
<accession>A0A650CMF3</accession>
<dbReference type="NCBIfam" id="TIGR00653">
    <property type="entry name" value="GlnA"/>
    <property type="match status" value="1"/>
</dbReference>
<dbReference type="Gene3D" id="3.30.590.10">
    <property type="entry name" value="Glutamine synthetase/guanido kinase, catalytic domain"/>
    <property type="match status" value="1"/>
</dbReference>
<comment type="subcellular location">
    <subcellularLocation>
        <location evidence="1 17">Cytoplasm</location>
    </subcellularLocation>
</comment>
<evidence type="ECO:0000256" key="10">
    <source>
        <dbReference type="ARBA" id="ARBA00049436"/>
    </source>
</evidence>
<dbReference type="GO" id="GO:0005737">
    <property type="term" value="C:cytoplasm"/>
    <property type="evidence" value="ECO:0007669"/>
    <property type="project" value="UniProtKB-SubCell"/>
</dbReference>
<feature type="binding site" evidence="12">
    <location>
        <position position="207"/>
    </location>
    <ligand>
        <name>ATP</name>
        <dbReference type="ChEBI" id="CHEBI:30616"/>
    </ligand>
</feature>
<keyword evidence="22" id="KW-1185">Reference proteome</keyword>
<proteinExistence type="inferred from homology"/>
<dbReference type="GeneID" id="42797985"/>
<evidence type="ECO:0000256" key="12">
    <source>
        <dbReference type="PIRSR" id="PIRSR604809-2"/>
    </source>
</evidence>
<evidence type="ECO:0000256" key="6">
    <source>
        <dbReference type="ARBA" id="ARBA00022553"/>
    </source>
</evidence>
<organism evidence="21 22">
    <name type="scientific">Stygiolobus azoricus</name>
    <dbReference type="NCBI Taxonomy" id="41675"/>
    <lineage>
        <taxon>Archaea</taxon>
        <taxon>Thermoproteota</taxon>
        <taxon>Thermoprotei</taxon>
        <taxon>Sulfolobales</taxon>
        <taxon>Sulfolobaceae</taxon>
        <taxon>Stygiolobus</taxon>
    </lineage>
</organism>
<evidence type="ECO:0000256" key="1">
    <source>
        <dbReference type="ARBA" id="ARBA00004496"/>
    </source>
</evidence>
<feature type="binding site" evidence="13">
    <location>
        <position position="133"/>
    </location>
    <ligand>
        <name>Mg(2+)</name>
        <dbReference type="ChEBI" id="CHEBI:18420"/>
        <label>1</label>
    </ligand>
</feature>
<feature type="binding site" evidence="12">
    <location>
        <begin position="223"/>
        <end position="225"/>
    </location>
    <ligand>
        <name>ATP</name>
        <dbReference type="ChEBI" id="CHEBI:30616"/>
    </ligand>
</feature>
<dbReference type="SUPFAM" id="SSF54368">
    <property type="entry name" value="Glutamine synthetase, N-terminal domain"/>
    <property type="match status" value="1"/>
</dbReference>
<dbReference type="InterPro" id="IPR027303">
    <property type="entry name" value="Gln_synth_gly_rich_site"/>
</dbReference>
<feature type="binding site" evidence="13">
    <location>
        <position position="363"/>
    </location>
    <ligand>
        <name>Mg(2+)</name>
        <dbReference type="ChEBI" id="CHEBI:18420"/>
        <label>1</label>
    </ligand>
</feature>
<evidence type="ECO:0000256" key="15">
    <source>
        <dbReference type="PROSITE-ProRule" id="PRU01330"/>
    </source>
</evidence>
<dbReference type="GO" id="GO:0006576">
    <property type="term" value="P:biogenic amine metabolic process"/>
    <property type="evidence" value="ECO:0007669"/>
    <property type="project" value="UniProtKB-ARBA"/>
</dbReference>
<dbReference type="SMART" id="SM01230">
    <property type="entry name" value="Gln-synt_C"/>
    <property type="match status" value="1"/>
</dbReference>
<dbReference type="PROSITE" id="PS00180">
    <property type="entry name" value="GLNA_1"/>
    <property type="match status" value="1"/>
</dbReference>
<feature type="binding site" evidence="11">
    <location>
        <position position="365"/>
    </location>
    <ligand>
        <name>L-glutamate</name>
        <dbReference type="ChEBI" id="CHEBI:29985"/>
    </ligand>
</feature>
<dbReference type="Pfam" id="PF00120">
    <property type="entry name" value="Gln-synt_C"/>
    <property type="match status" value="1"/>
</dbReference>
<dbReference type="PROSITE" id="PS51987">
    <property type="entry name" value="GS_CATALYTIC"/>
    <property type="match status" value="1"/>
</dbReference>
<evidence type="ECO:0000256" key="11">
    <source>
        <dbReference type="PIRSR" id="PIRSR604809-1"/>
    </source>
</evidence>
<feature type="modified residue" description="O-AMP-tyrosine" evidence="14">
    <location>
        <position position="403"/>
    </location>
</feature>
<comment type="cofactor">
    <cofactor evidence="13">
        <name>Mg(2+)</name>
        <dbReference type="ChEBI" id="CHEBI:18420"/>
    </cofactor>
    <text evidence="13">Binds 2 Mg(2+) ions per subunit.</text>
</comment>
<feature type="binding site" evidence="13">
    <location>
        <position position="269"/>
    </location>
    <ligand>
        <name>Mg(2+)</name>
        <dbReference type="ChEBI" id="CHEBI:18420"/>
        <label>1</label>
    </ligand>
</feature>
<reference evidence="21 22" key="1">
    <citation type="submission" date="2019-10" db="EMBL/GenBank/DDBJ databases">
        <title>Genome Sequences from Six Type Strain Members of the Archaeal Family Sulfolobaceae: Acidianus ambivalens, Acidianus infernus, Metallosphaera prunae, Stygiolobus azoricus, Sulfolobus metallicus, and Sulfurisphaera ohwakuensis.</title>
        <authorList>
            <person name="Counts J.A."/>
            <person name="Kelly R.M."/>
        </authorList>
    </citation>
    <scope>NUCLEOTIDE SEQUENCE [LARGE SCALE GENOMIC DNA]</scope>
    <source>
        <strain evidence="21 22">FC6</strain>
    </source>
</reference>
<dbReference type="FunFam" id="3.30.590.10:FF:000005">
    <property type="entry name" value="Probable glutamine synthetase"/>
    <property type="match status" value="1"/>
</dbReference>
<dbReference type="PROSITE" id="PS00181">
    <property type="entry name" value="GLNA_ATP"/>
    <property type="match status" value="1"/>
</dbReference>
<name>A0A650CMF3_9CREN</name>
<feature type="binding site" evidence="12">
    <location>
        <begin position="271"/>
        <end position="273"/>
    </location>
    <ligand>
        <name>ATP</name>
        <dbReference type="ChEBI" id="CHEBI:30616"/>
    </ligand>
</feature>
<feature type="binding site" evidence="13">
    <location>
        <position position="135"/>
    </location>
    <ligand>
        <name>Mg(2+)</name>
        <dbReference type="ChEBI" id="CHEBI:18420"/>
        <label>2</label>
    </ligand>
</feature>
<dbReference type="Proteomes" id="UP000423396">
    <property type="component" value="Chromosome"/>
</dbReference>
<dbReference type="GO" id="GO:0005524">
    <property type="term" value="F:ATP binding"/>
    <property type="evidence" value="ECO:0007669"/>
    <property type="project" value="UniProtKB-KW"/>
</dbReference>
<evidence type="ECO:0000256" key="18">
    <source>
        <dbReference type="RuleBase" id="RU004356"/>
    </source>
</evidence>
<dbReference type="Gene3D" id="3.10.20.70">
    <property type="entry name" value="Glutamine synthetase, N-terminal domain"/>
    <property type="match status" value="1"/>
</dbReference>
<dbReference type="OrthoDB" id="36124at2157"/>
<keyword evidence="7 18" id="KW-0436">Ligase</keyword>
<sequence>MPELPKTPSEALEFLKKNNIKWVDLQFTDLPGRLQHITIPASEFTEESFKTGFGKLDGSSIKGFTTIYESDMVLRPVASTMALIPWTPGVARVITEVHWGGGRGRFERDPRNIAETAEKHQENEGYVSFFGPELEFFIFDKVELDAALPQSGTGYKVYAREAPWSKNGSFIIRYKEGYYPAPPVDQVMDIRLEAINTLVDYFGFYIEATHHEVATAGQGEIDFRFSTMVDTADKVQTLKYVLKNVAAKHGMVATFMPKPIYGDNGTGMHTHFSLWTKDGKKNLMYDPNDEYAELSQIGRYIVGGLLEHGRALSAIVSPTTNSYRRLIPGFEAPVYLVWSKSNRSAAIRIPAYYKGMEKAKRLEYRPPDPSSNPYLGFAAMLMAALDGIKKKTDPGDPIDENIYHMSEEKKKQLKIKELPRSLDEALDELESDNEFLKPVFNSSILSAYIDLKREEARVLQQYPHPMEIYYYLDV</sequence>
<dbReference type="GO" id="GO:0006542">
    <property type="term" value="P:glutamine biosynthetic process"/>
    <property type="evidence" value="ECO:0007669"/>
    <property type="project" value="InterPro"/>
</dbReference>
<gene>
    <name evidence="21" type="primary">glnA</name>
    <name evidence="21" type="ORF">D1868_02895</name>
</gene>
<feature type="binding site" evidence="12">
    <location>
        <position position="358"/>
    </location>
    <ligand>
        <name>ATP</name>
        <dbReference type="ChEBI" id="CHEBI:30616"/>
    </ligand>
</feature>
<dbReference type="SUPFAM" id="SSF55931">
    <property type="entry name" value="Glutamine synthetase/guanido kinase"/>
    <property type="match status" value="1"/>
</dbReference>
<dbReference type="Pfam" id="PF03951">
    <property type="entry name" value="Gln-synt_N"/>
    <property type="match status" value="1"/>
</dbReference>
<keyword evidence="9 12" id="KW-0067">ATP-binding</keyword>
<dbReference type="GO" id="GO:0004356">
    <property type="term" value="F:glutamine synthetase activity"/>
    <property type="evidence" value="ECO:0007669"/>
    <property type="project" value="UniProtKB-EC"/>
</dbReference>
<dbReference type="GO" id="GO:0019740">
    <property type="term" value="P:nitrogen utilization"/>
    <property type="evidence" value="ECO:0007669"/>
    <property type="project" value="TreeGrafter"/>
</dbReference>
<evidence type="ECO:0000256" key="4">
    <source>
        <dbReference type="ARBA" id="ARBA00021364"/>
    </source>
</evidence>
<dbReference type="RefSeq" id="WP_156005376.1">
    <property type="nucleotide sequence ID" value="NZ_CP045483.1"/>
</dbReference>
<evidence type="ECO:0000256" key="8">
    <source>
        <dbReference type="ARBA" id="ARBA00022741"/>
    </source>
</evidence>
<keyword evidence="13" id="KW-0460">Magnesium</keyword>
<feature type="binding site" evidence="11">
    <location>
        <position position="343"/>
    </location>
    <ligand>
        <name>L-glutamate</name>
        <dbReference type="ChEBI" id="CHEBI:29985"/>
    </ligand>
</feature>
<evidence type="ECO:0000256" key="2">
    <source>
        <dbReference type="ARBA" id="ARBA00009897"/>
    </source>
</evidence>
<evidence type="ECO:0000256" key="13">
    <source>
        <dbReference type="PIRSR" id="PIRSR604809-3"/>
    </source>
</evidence>
<evidence type="ECO:0000313" key="21">
    <source>
        <dbReference type="EMBL" id="QGR19030.1"/>
    </source>
</evidence>
<feature type="binding site" evidence="13">
    <location>
        <position position="220"/>
    </location>
    <ligand>
        <name>Mg(2+)</name>
        <dbReference type="ChEBI" id="CHEBI:18420"/>
        <label>1</label>
    </ligand>
</feature>
<evidence type="ECO:0000256" key="14">
    <source>
        <dbReference type="PIRSR" id="PIRSR604809-50"/>
    </source>
</evidence>
<feature type="binding site" evidence="13">
    <location>
        <position position="212"/>
    </location>
    <ligand>
        <name>Mg(2+)</name>
        <dbReference type="ChEBI" id="CHEBI:18420"/>
        <label>1</label>
    </ligand>
</feature>
<evidence type="ECO:0000259" key="19">
    <source>
        <dbReference type="PROSITE" id="PS51986"/>
    </source>
</evidence>
<dbReference type="InterPro" id="IPR036651">
    <property type="entry name" value="Gln_synt_N_sf"/>
</dbReference>
<protein>
    <recommendedName>
        <fullName evidence="4 18">Glutamine synthetase</fullName>
        <ecNumber evidence="3 18">6.3.1.2</ecNumber>
    </recommendedName>
</protein>
<keyword evidence="6 14" id="KW-0597">Phosphoprotein</keyword>
<dbReference type="AlphaFoldDB" id="A0A650CMF3"/>
<dbReference type="PROSITE" id="PS51986">
    <property type="entry name" value="GS_BETA_GRASP"/>
    <property type="match status" value="1"/>
</dbReference>
<dbReference type="InterPro" id="IPR008147">
    <property type="entry name" value="Gln_synt_N"/>
</dbReference>
<keyword evidence="5 17" id="KW-0963">Cytoplasm</keyword>
<evidence type="ECO:0000256" key="9">
    <source>
        <dbReference type="ARBA" id="ARBA00022840"/>
    </source>
</evidence>
<evidence type="ECO:0000313" key="22">
    <source>
        <dbReference type="Proteomes" id="UP000423396"/>
    </source>
</evidence>
<dbReference type="KEGG" id="sazo:D1868_02895"/>
<comment type="similarity">
    <text evidence="2 15 16">Belongs to the glutamine synthetase family.</text>
</comment>
<comment type="catalytic activity">
    <reaction evidence="10 18">
        <text>L-glutamate + NH4(+) + ATP = L-glutamine + ADP + phosphate + H(+)</text>
        <dbReference type="Rhea" id="RHEA:16169"/>
        <dbReference type="ChEBI" id="CHEBI:15378"/>
        <dbReference type="ChEBI" id="CHEBI:28938"/>
        <dbReference type="ChEBI" id="CHEBI:29985"/>
        <dbReference type="ChEBI" id="CHEBI:30616"/>
        <dbReference type="ChEBI" id="CHEBI:43474"/>
        <dbReference type="ChEBI" id="CHEBI:58359"/>
        <dbReference type="ChEBI" id="CHEBI:456216"/>
        <dbReference type="EC" id="6.3.1.2"/>
    </reaction>
</comment>
<evidence type="ECO:0000256" key="16">
    <source>
        <dbReference type="RuleBase" id="RU000384"/>
    </source>
</evidence>
<dbReference type="InterPro" id="IPR008146">
    <property type="entry name" value="Gln_synth_cat_dom"/>
</dbReference>
<evidence type="ECO:0000256" key="17">
    <source>
        <dbReference type="RuleBase" id="RU000385"/>
    </source>
</evidence>
<dbReference type="PANTHER" id="PTHR43407:SF1">
    <property type="entry name" value="LENGSIN"/>
    <property type="match status" value="1"/>
</dbReference>
<keyword evidence="13" id="KW-0479">Metal-binding</keyword>
<evidence type="ECO:0000259" key="20">
    <source>
        <dbReference type="PROSITE" id="PS51987"/>
    </source>
</evidence>
<feature type="binding site" evidence="12">
    <location>
        <position position="343"/>
    </location>
    <ligand>
        <name>ATP</name>
        <dbReference type="ChEBI" id="CHEBI:30616"/>
    </ligand>
</feature>
<evidence type="ECO:0000256" key="7">
    <source>
        <dbReference type="ARBA" id="ARBA00022598"/>
    </source>
</evidence>
<dbReference type="PANTHER" id="PTHR43407">
    <property type="entry name" value="GLUTAMINE SYNTHETASE"/>
    <property type="match status" value="1"/>
</dbReference>
<dbReference type="EC" id="6.3.1.2" evidence="3 18"/>
<feature type="domain" description="GS beta-grasp" evidence="19">
    <location>
        <begin position="18"/>
        <end position="102"/>
    </location>
</feature>